<keyword evidence="2" id="KW-1185">Reference proteome</keyword>
<organism evidence="1 2">
    <name type="scientific">Acaulospora colombiana</name>
    <dbReference type="NCBI Taxonomy" id="27376"/>
    <lineage>
        <taxon>Eukaryota</taxon>
        <taxon>Fungi</taxon>
        <taxon>Fungi incertae sedis</taxon>
        <taxon>Mucoromycota</taxon>
        <taxon>Glomeromycotina</taxon>
        <taxon>Glomeromycetes</taxon>
        <taxon>Diversisporales</taxon>
        <taxon>Acaulosporaceae</taxon>
        <taxon>Acaulospora</taxon>
    </lineage>
</organism>
<evidence type="ECO:0000313" key="2">
    <source>
        <dbReference type="Proteomes" id="UP000789525"/>
    </source>
</evidence>
<comment type="caution">
    <text evidence="1">The sequence shown here is derived from an EMBL/GenBank/DDBJ whole genome shotgun (WGS) entry which is preliminary data.</text>
</comment>
<dbReference type="EMBL" id="CAJVPT010003648">
    <property type="protein sequence ID" value="CAG8498363.1"/>
    <property type="molecule type" value="Genomic_DNA"/>
</dbReference>
<proteinExistence type="predicted"/>
<evidence type="ECO:0000313" key="1">
    <source>
        <dbReference type="EMBL" id="CAG8498363.1"/>
    </source>
</evidence>
<gene>
    <name evidence="1" type="ORF">ACOLOM_LOCUS2686</name>
</gene>
<protein>
    <submittedName>
        <fullName evidence="1">6748_t:CDS:1</fullName>
    </submittedName>
</protein>
<feature type="non-terminal residue" evidence="1">
    <location>
        <position position="1"/>
    </location>
</feature>
<sequence length="329" mass="38282">FAKKECLYTYKKGLHNIRKLDFDDEQKAKAEKLLSTYKADKKKCAELLKLHENKSGGNELSQGRKHVLEEENISEEEQTIIGGKSTTWVVNGTNIRHRLTQYQKTGLPKTSPEYYDVILFTKKSQDGFLKTLEENVVLQMSKDIEREDKEIKSGIEENIRLFLDNIIVSDIKRTKENLKLQNIDTFEKDFAVFFVNHMIELIKDGDMLLGNMSEGTFIITILAPILQKIFMKNKKIWRVKYEETCKANTEDQNSQTDNERHSLGKKIDILISLKDEDEEFSVTREDDFQGMTTRMVYSPKSKRARNEKTKSKHARHEKKTKSGHDGHKI</sequence>
<name>A0ACA9KWY4_9GLOM</name>
<accession>A0ACA9KWY4</accession>
<reference evidence="1" key="1">
    <citation type="submission" date="2021-06" db="EMBL/GenBank/DDBJ databases">
        <authorList>
            <person name="Kallberg Y."/>
            <person name="Tangrot J."/>
            <person name="Rosling A."/>
        </authorList>
    </citation>
    <scope>NUCLEOTIDE SEQUENCE</scope>
    <source>
        <strain evidence="1">CL356</strain>
    </source>
</reference>
<dbReference type="Proteomes" id="UP000789525">
    <property type="component" value="Unassembled WGS sequence"/>
</dbReference>